<sequence length="136" mass="15870">MGFWMSEAASDRPEGRFVVQEHHATRLHWDFRLEMDGVLRSWAVPKEPPTRAGVRRLAVQVEDHQLDYIDFEGVIPEGEYGAGTVEIWDRGTYSLESRKPDKLVFEISGQKMKGRYVLLNFTDKPENWLLFKTKDE</sequence>
<dbReference type="InterPro" id="IPR014144">
    <property type="entry name" value="LigD_PE_domain"/>
</dbReference>
<evidence type="ECO:0000313" key="3">
    <source>
        <dbReference type="Proteomes" id="UP000037210"/>
    </source>
</evidence>
<accession>A0A0M0BMQ2</accession>
<dbReference type="PANTHER" id="PTHR39465:SF1">
    <property type="entry name" value="DNA LIGASE D 3'-PHOSPHOESTERASE DOMAIN-CONTAINING PROTEIN"/>
    <property type="match status" value="1"/>
</dbReference>
<dbReference type="PANTHER" id="PTHR39465">
    <property type="entry name" value="DNA LIGASE D, 3'-PHOSPHOESTERASE DOMAIN"/>
    <property type="match status" value="1"/>
</dbReference>
<evidence type="ECO:0000313" key="2">
    <source>
        <dbReference type="EMBL" id="KON29857.1"/>
    </source>
</evidence>
<dbReference type="AlphaFoldDB" id="A0A0M0BMQ2"/>
<dbReference type="Pfam" id="PF13298">
    <property type="entry name" value="LigD_N"/>
    <property type="match status" value="1"/>
</dbReference>
<evidence type="ECO:0000259" key="1">
    <source>
        <dbReference type="Pfam" id="PF13298"/>
    </source>
</evidence>
<gene>
    <name evidence="2" type="ORF">AC482_05395</name>
</gene>
<reference evidence="2 3" key="1">
    <citation type="submission" date="2015-06" db="EMBL/GenBank/DDBJ databases">
        <title>New insights into the roles of widespread benthic archaea in carbon and nitrogen cycling.</title>
        <authorList>
            <person name="Lazar C.S."/>
            <person name="Baker B.J."/>
            <person name="Seitz K.W."/>
            <person name="Hyde A.S."/>
            <person name="Dick G.J."/>
            <person name="Hinrichs K.-U."/>
            <person name="Teske A.P."/>
        </authorList>
    </citation>
    <scope>NUCLEOTIDE SEQUENCE [LARGE SCALE GENOMIC DNA]</scope>
    <source>
        <strain evidence="2">DG-45</strain>
    </source>
</reference>
<proteinExistence type="predicted"/>
<organism evidence="2 3">
    <name type="scientific">miscellaneous Crenarchaeota group-15 archaeon DG-45</name>
    <dbReference type="NCBI Taxonomy" id="1685127"/>
    <lineage>
        <taxon>Archaea</taxon>
        <taxon>Candidatus Bathyarchaeota</taxon>
        <taxon>MCG-15</taxon>
    </lineage>
</organism>
<feature type="domain" description="DNA ligase D 3'-phosphoesterase" evidence="1">
    <location>
        <begin position="20"/>
        <end position="119"/>
    </location>
</feature>
<dbReference type="Proteomes" id="UP000037210">
    <property type="component" value="Unassembled WGS sequence"/>
</dbReference>
<comment type="caution">
    <text evidence="2">The sequence shown here is derived from an EMBL/GenBank/DDBJ whole genome shotgun (WGS) entry which is preliminary data.</text>
</comment>
<dbReference type="EMBL" id="LFWZ01000049">
    <property type="protein sequence ID" value="KON29857.1"/>
    <property type="molecule type" value="Genomic_DNA"/>
</dbReference>
<dbReference type="PATRIC" id="fig|1685127.3.peg.1466"/>
<name>A0A0M0BMQ2_9ARCH</name>
<dbReference type="NCBIfam" id="TIGR02777">
    <property type="entry name" value="LigD_PE_dom"/>
    <property type="match status" value="1"/>
</dbReference>
<protein>
    <recommendedName>
        <fullName evidence="1">DNA ligase D 3'-phosphoesterase domain-containing protein</fullName>
    </recommendedName>
</protein>